<dbReference type="AlphaFoldDB" id="A0A8J2LA33"/>
<evidence type="ECO:0008006" key="14">
    <source>
        <dbReference type="Google" id="ProtNLM"/>
    </source>
</evidence>
<accession>A0A8J2LA33</accession>
<name>A0A8J2LA33_9HEXA</name>
<dbReference type="PROSITE" id="PS50071">
    <property type="entry name" value="HOMEOBOX_2"/>
    <property type="match status" value="1"/>
</dbReference>
<dbReference type="GO" id="GO:0009653">
    <property type="term" value="P:anatomical structure morphogenesis"/>
    <property type="evidence" value="ECO:0007669"/>
    <property type="project" value="TreeGrafter"/>
</dbReference>
<dbReference type="CDD" id="cd00086">
    <property type="entry name" value="homeodomain"/>
    <property type="match status" value="1"/>
</dbReference>
<dbReference type="InterPro" id="IPR001356">
    <property type="entry name" value="HD"/>
</dbReference>
<feature type="compositionally biased region" description="Basic residues" evidence="9">
    <location>
        <begin position="172"/>
        <end position="182"/>
    </location>
</feature>
<proteinExistence type="inferred from homology"/>
<keyword evidence="3" id="KW-0217">Developmental protein</keyword>
<comment type="caution">
    <text evidence="12">The sequence shown here is derived from an EMBL/GenBank/DDBJ whole genome shotgun (WGS) entry which is preliminary data.</text>
</comment>
<keyword evidence="5 7" id="KW-0371">Homeobox</keyword>
<comment type="similarity">
    <text evidence="2">Belongs to the paired homeobox family. Bicoid subfamily.</text>
</comment>
<feature type="region of interest" description="Disordered" evidence="9">
    <location>
        <begin position="102"/>
        <end position="188"/>
    </location>
</feature>
<evidence type="ECO:0000313" key="12">
    <source>
        <dbReference type="EMBL" id="CAG7828213.1"/>
    </source>
</evidence>
<evidence type="ECO:0000256" key="2">
    <source>
        <dbReference type="ARBA" id="ARBA00006503"/>
    </source>
</evidence>
<feature type="DNA-binding region" description="Homeobox" evidence="7">
    <location>
        <begin position="177"/>
        <end position="236"/>
    </location>
</feature>
<keyword evidence="4 7" id="KW-0238">DNA-binding</keyword>
<dbReference type="PROSITE" id="PS00027">
    <property type="entry name" value="HOMEOBOX_1"/>
    <property type="match status" value="1"/>
</dbReference>
<dbReference type="InterPro" id="IPR003654">
    <property type="entry name" value="OAR_dom"/>
</dbReference>
<feature type="compositionally biased region" description="Polar residues" evidence="9">
    <location>
        <begin position="117"/>
        <end position="128"/>
    </location>
</feature>
<evidence type="ECO:0000256" key="4">
    <source>
        <dbReference type="ARBA" id="ARBA00023125"/>
    </source>
</evidence>
<dbReference type="FunFam" id="1.10.10.60:FF:000031">
    <property type="entry name" value="Homeobox protein"/>
    <property type="match status" value="1"/>
</dbReference>
<organism evidence="12 13">
    <name type="scientific">Allacma fusca</name>
    <dbReference type="NCBI Taxonomy" id="39272"/>
    <lineage>
        <taxon>Eukaryota</taxon>
        <taxon>Metazoa</taxon>
        <taxon>Ecdysozoa</taxon>
        <taxon>Arthropoda</taxon>
        <taxon>Hexapoda</taxon>
        <taxon>Collembola</taxon>
        <taxon>Symphypleona</taxon>
        <taxon>Sminthuridae</taxon>
        <taxon>Allacma</taxon>
    </lineage>
</organism>
<keyword evidence="6 7" id="KW-0539">Nucleus</keyword>
<protein>
    <recommendedName>
        <fullName evidence="14">Homeobox protein</fullName>
    </recommendedName>
</protein>
<feature type="domain" description="Homeobox" evidence="10">
    <location>
        <begin position="175"/>
        <end position="235"/>
    </location>
</feature>
<feature type="domain" description="OAR" evidence="11">
    <location>
        <begin position="340"/>
        <end position="353"/>
    </location>
</feature>
<evidence type="ECO:0000259" key="10">
    <source>
        <dbReference type="PROSITE" id="PS50071"/>
    </source>
</evidence>
<dbReference type="Pfam" id="PF00046">
    <property type="entry name" value="Homeodomain"/>
    <property type="match status" value="1"/>
</dbReference>
<evidence type="ECO:0000256" key="9">
    <source>
        <dbReference type="SAM" id="MobiDB-lite"/>
    </source>
</evidence>
<evidence type="ECO:0000259" key="11">
    <source>
        <dbReference type="PROSITE" id="PS50803"/>
    </source>
</evidence>
<dbReference type="InterPro" id="IPR017970">
    <property type="entry name" value="Homeobox_CS"/>
</dbReference>
<dbReference type="Proteomes" id="UP000708208">
    <property type="component" value="Unassembled WGS sequence"/>
</dbReference>
<dbReference type="GO" id="GO:0000981">
    <property type="term" value="F:DNA-binding transcription factor activity, RNA polymerase II-specific"/>
    <property type="evidence" value="ECO:0007669"/>
    <property type="project" value="InterPro"/>
</dbReference>
<evidence type="ECO:0000256" key="6">
    <source>
        <dbReference type="ARBA" id="ARBA00023242"/>
    </source>
</evidence>
<reference evidence="12" key="1">
    <citation type="submission" date="2021-06" db="EMBL/GenBank/DDBJ databases">
        <authorList>
            <person name="Hodson N. C."/>
            <person name="Mongue J. A."/>
            <person name="Jaron S. K."/>
        </authorList>
    </citation>
    <scope>NUCLEOTIDE SEQUENCE</scope>
</reference>
<comment type="subcellular location">
    <subcellularLocation>
        <location evidence="1 7 8">Nucleus</location>
    </subcellularLocation>
</comment>
<dbReference type="Pfam" id="PF03826">
    <property type="entry name" value="OAR"/>
    <property type="match status" value="1"/>
</dbReference>
<evidence type="ECO:0000256" key="3">
    <source>
        <dbReference type="ARBA" id="ARBA00022473"/>
    </source>
</evidence>
<feature type="region of interest" description="Disordered" evidence="9">
    <location>
        <begin position="360"/>
        <end position="390"/>
    </location>
</feature>
<evidence type="ECO:0000256" key="5">
    <source>
        <dbReference type="ARBA" id="ARBA00023155"/>
    </source>
</evidence>
<feature type="compositionally biased region" description="Polar residues" evidence="9">
    <location>
        <begin position="140"/>
        <end position="153"/>
    </location>
</feature>
<dbReference type="PROSITE" id="PS50803">
    <property type="entry name" value="OAR"/>
    <property type="match status" value="1"/>
</dbReference>
<evidence type="ECO:0000256" key="7">
    <source>
        <dbReference type="PROSITE-ProRule" id="PRU00108"/>
    </source>
</evidence>
<dbReference type="SMART" id="SM00389">
    <property type="entry name" value="HOX"/>
    <property type="match status" value="1"/>
</dbReference>
<evidence type="ECO:0000313" key="13">
    <source>
        <dbReference type="Proteomes" id="UP000708208"/>
    </source>
</evidence>
<keyword evidence="13" id="KW-1185">Reference proteome</keyword>
<evidence type="ECO:0000256" key="8">
    <source>
        <dbReference type="RuleBase" id="RU000682"/>
    </source>
</evidence>
<dbReference type="EMBL" id="CAJVCH010546583">
    <property type="protein sequence ID" value="CAG7828213.1"/>
    <property type="molecule type" value="Genomic_DNA"/>
</dbReference>
<evidence type="ECO:0000256" key="1">
    <source>
        <dbReference type="ARBA" id="ARBA00004123"/>
    </source>
</evidence>
<gene>
    <name evidence="12" type="ORF">AFUS01_LOCUS38157</name>
</gene>
<dbReference type="OrthoDB" id="6159439at2759"/>
<dbReference type="GO" id="GO:0005634">
    <property type="term" value="C:nucleus"/>
    <property type="evidence" value="ECO:0007669"/>
    <property type="project" value="UniProtKB-SubCell"/>
</dbReference>
<sequence>MDSLTGLSSTSTSEQGICLQDLVVQQNSSSDNLLHLHQIHHQLTPSVLSPPEHSFINSQHHGGHHAAAAAAVHHHAAAAALHQMHHHPLHASINHHHIVHHVTSGSSSSGGGGHPQQADNNTLNSTPTLDKIKQRDSSPPDITSIASSKSSNPNDGQNGSDLDDSSNDKSNKNKKRQRRQRTHFTSQQLQELEATFSRNRYPDMSTREEIAMWTNLTEARVRVWFKNRRAKWRKRERNAMNAAAAAAAAADFKSVQNPFTTTPFNPLYEDPLTYSAYNSYNNWKVPSPLQKPTFAWPAAASAALFQTPQSQGSNTPCPYNAVGTAAAAAAGYYSGEQVSSSLATLRLKAKQHSVAGFYNPAASTSPSGGLSGKNGTGTNSNLSACQYERS</sequence>
<dbReference type="PANTHER" id="PTHR45882:SF3">
    <property type="entry name" value="PITUITARY HOMEOBOX HOMOLOG PTX1"/>
    <property type="match status" value="1"/>
</dbReference>
<dbReference type="PANTHER" id="PTHR45882">
    <property type="entry name" value="PITUITARY HOMEOBOX HOMOLOG PTX1"/>
    <property type="match status" value="1"/>
</dbReference>
<dbReference type="GO" id="GO:0000978">
    <property type="term" value="F:RNA polymerase II cis-regulatory region sequence-specific DNA binding"/>
    <property type="evidence" value="ECO:0007669"/>
    <property type="project" value="TreeGrafter"/>
</dbReference>